<sequence length="154" mass="17460">MINSTRLPIFIVLASLLSREVFSGFQTSLDCPDLVHEKLVEVANASGILSVVNEVNKLLFENFESVFYARCFNGLMTDQSVSSLETYVDGHFCAEYAQTIGNAQICQDLPFRIASCWKLNKKYCLFKNQDQVVKMDETMFSSQPNHGVMDVYFD</sequence>
<dbReference type="AlphaFoldDB" id="A0A0C2MBX0"/>
<organism evidence="2 3">
    <name type="scientific">Thelohanellus kitauei</name>
    <name type="common">Myxosporean</name>
    <dbReference type="NCBI Taxonomy" id="669202"/>
    <lineage>
        <taxon>Eukaryota</taxon>
        <taxon>Metazoa</taxon>
        <taxon>Cnidaria</taxon>
        <taxon>Myxozoa</taxon>
        <taxon>Myxosporea</taxon>
        <taxon>Bivalvulida</taxon>
        <taxon>Platysporina</taxon>
        <taxon>Myxobolidae</taxon>
        <taxon>Thelohanellus</taxon>
    </lineage>
</organism>
<keyword evidence="3" id="KW-1185">Reference proteome</keyword>
<accession>A0A0C2MBX0</accession>
<proteinExistence type="predicted"/>
<reference evidence="2 3" key="1">
    <citation type="journal article" date="2014" name="Genome Biol. Evol.">
        <title>The genome of the myxosporean Thelohanellus kitauei shows adaptations to nutrient acquisition within its fish host.</title>
        <authorList>
            <person name="Yang Y."/>
            <person name="Xiong J."/>
            <person name="Zhou Z."/>
            <person name="Huo F."/>
            <person name="Miao W."/>
            <person name="Ran C."/>
            <person name="Liu Y."/>
            <person name="Zhang J."/>
            <person name="Feng J."/>
            <person name="Wang M."/>
            <person name="Wang M."/>
            <person name="Wang L."/>
            <person name="Yao B."/>
        </authorList>
    </citation>
    <scope>NUCLEOTIDE SEQUENCE [LARGE SCALE GENOMIC DNA]</scope>
    <source>
        <strain evidence="2">Wuqing</strain>
    </source>
</reference>
<name>A0A0C2MBX0_THEKT</name>
<evidence type="ECO:0000313" key="2">
    <source>
        <dbReference type="EMBL" id="KII61844.1"/>
    </source>
</evidence>
<protein>
    <submittedName>
        <fullName evidence="2">Uncharacterized protein</fullName>
    </submittedName>
</protein>
<feature type="signal peptide" evidence="1">
    <location>
        <begin position="1"/>
        <end position="23"/>
    </location>
</feature>
<evidence type="ECO:0000256" key="1">
    <source>
        <dbReference type="SAM" id="SignalP"/>
    </source>
</evidence>
<evidence type="ECO:0000313" key="3">
    <source>
        <dbReference type="Proteomes" id="UP000031668"/>
    </source>
</evidence>
<feature type="chain" id="PRO_5002164244" evidence="1">
    <location>
        <begin position="24"/>
        <end position="154"/>
    </location>
</feature>
<keyword evidence="1" id="KW-0732">Signal</keyword>
<dbReference type="EMBL" id="JWZT01005226">
    <property type="protein sequence ID" value="KII61844.1"/>
    <property type="molecule type" value="Genomic_DNA"/>
</dbReference>
<dbReference type="Proteomes" id="UP000031668">
    <property type="component" value="Unassembled WGS sequence"/>
</dbReference>
<gene>
    <name evidence="2" type="ORF">RF11_00634</name>
</gene>
<comment type="caution">
    <text evidence="2">The sequence shown here is derived from an EMBL/GenBank/DDBJ whole genome shotgun (WGS) entry which is preliminary data.</text>
</comment>